<dbReference type="Proteomes" id="UP001156690">
    <property type="component" value="Unassembled WGS sequence"/>
</dbReference>
<dbReference type="AlphaFoldDB" id="A0AAV5NQ50"/>
<comment type="caution">
    <text evidence="1">The sequence shown here is derived from an EMBL/GenBank/DDBJ whole genome shotgun (WGS) entry which is preliminary data.</text>
</comment>
<sequence>MTNLTDILASAGMNELTLSSEDQVRSRNIIKTCDAIFNQACQNNPEKSPFDMALGTLTKAQMELMVNIETQADTLKSMGDIIQNTLGGEHSDKFSAELPKDLLCCTRLWLMAQGYLQMDFSLANDHATQTSEALAKVENSDIEKTRTELMKAFYIGKSHNSVVTKHSVFSRVSAWLSKTFS</sequence>
<dbReference type="EMBL" id="BSNX01000012">
    <property type="protein sequence ID" value="GLQ72107.1"/>
    <property type="molecule type" value="Genomic_DNA"/>
</dbReference>
<evidence type="ECO:0000313" key="2">
    <source>
        <dbReference type="Proteomes" id="UP001156690"/>
    </source>
</evidence>
<proteinExistence type="predicted"/>
<accession>A0AAV5NQ50</accession>
<reference evidence="2" key="1">
    <citation type="journal article" date="2019" name="Int. J. Syst. Evol. Microbiol.">
        <title>The Global Catalogue of Microorganisms (GCM) 10K type strain sequencing project: providing services to taxonomists for standard genome sequencing and annotation.</title>
        <authorList>
            <consortium name="The Broad Institute Genomics Platform"/>
            <consortium name="The Broad Institute Genome Sequencing Center for Infectious Disease"/>
            <person name="Wu L."/>
            <person name="Ma J."/>
        </authorList>
    </citation>
    <scope>NUCLEOTIDE SEQUENCE [LARGE SCALE GENOMIC DNA]</scope>
    <source>
        <strain evidence="2">NBRC 15640</strain>
    </source>
</reference>
<name>A0AAV5NQ50_9VIBR</name>
<gene>
    <name evidence="1" type="ORF">GCM10007932_14670</name>
</gene>
<evidence type="ECO:0000313" key="1">
    <source>
        <dbReference type="EMBL" id="GLQ72107.1"/>
    </source>
</evidence>
<dbReference type="RefSeq" id="WP_126609025.1">
    <property type="nucleotide sequence ID" value="NZ_AP025145.1"/>
</dbReference>
<keyword evidence="2" id="KW-1185">Reference proteome</keyword>
<organism evidence="1 2">
    <name type="scientific">Vibrio penaeicida</name>
    <dbReference type="NCBI Taxonomy" id="104609"/>
    <lineage>
        <taxon>Bacteria</taxon>
        <taxon>Pseudomonadati</taxon>
        <taxon>Pseudomonadota</taxon>
        <taxon>Gammaproteobacteria</taxon>
        <taxon>Vibrionales</taxon>
        <taxon>Vibrionaceae</taxon>
        <taxon>Vibrio</taxon>
    </lineage>
</organism>
<protein>
    <submittedName>
        <fullName evidence="1">Uncharacterized protein</fullName>
    </submittedName>
</protein>